<dbReference type="EMBL" id="CAJQZP010001492">
    <property type="protein sequence ID" value="CAG5051365.1"/>
    <property type="molecule type" value="Genomic_DNA"/>
</dbReference>
<reference evidence="3" key="1">
    <citation type="submission" date="2021-04" db="EMBL/GenBank/DDBJ databases">
        <authorList>
            <person name="Tunstrom K."/>
        </authorList>
    </citation>
    <scope>NUCLEOTIDE SEQUENCE</scope>
</reference>
<protein>
    <submittedName>
        <fullName evidence="3">(apollo) hypothetical protein</fullName>
    </submittedName>
</protein>
<dbReference type="OrthoDB" id="8190343at2759"/>
<gene>
    <name evidence="3" type="ORF">PAPOLLO_LOCUS25038</name>
</gene>
<accession>A0A8S3Y1K9</accession>
<sequence>MANHRWTGDKNIQFINAYQLNECRWDPIHPQYKNRDAREAAYKRIKEAMQMETVKDVTSKHQSRSFCSESNSEDYTVPCTPTRNKRKIKDPLLKAVDALEKVSSQNFLMLETMTNLTFSDVL</sequence>
<dbReference type="PROSITE" id="PS51029">
    <property type="entry name" value="MADF"/>
    <property type="match status" value="1"/>
</dbReference>
<dbReference type="InterPro" id="IPR006578">
    <property type="entry name" value="MADF-dom"/>
</dbReference>
<comment type="caution">
    <text evidence="3">The sequence shown here is derived from an EMBL/GenBank/DDBJ whole genome shotgun (WGS) entry which is preliminary data.</text>
</comment>
<evidence type="ECO:0000313" key="4">
    <source>
        <dbReference type="Proteomes" id="UP000691718"/>
    </source>
</evidence>
<dbReference type="Pfam" id="PF10545">
    <property type="entry name" value="MADF_DNA_bdg"/>
    <property type="match status" value="1"/>
</dbReference>
<organism evidence="3 4">
    <name type="scientific">Parnassius apollo</name>
    <name type="common">Apollo butterfly</name>
    <name type="synonym">Papilio apollo</name>
    <dbReference type="NCBI Taxonomy" id="110799"/>
    <lineage>
        <taxon>Eukaryota</taxon>
        <taxon>Metazoa</taxon>
        <taxon>Ecdysozoa</taxon>
        <taxon>Arthropoda</taxon>
        <taxon>Hexapoda</taxon>
        <taxon>Insecta</taxon>
        <taxon>Pterygota</taxon>
        <taxon>Neoptera</taxon>
        <taxon>Endopterygota</taxon>
        <taxon>Lepidoptera</taxon>
        <taxon>Glossata</taxon>
        <taxon>Ditrysia</taxon>
        <taxon>Papilionoidea</taxon>
        <taxon>Papilionidae</taxon>
        <taxon>Parnassiinae</taxon>
        <taxon>Parnassini</taxon>
        <taxon>Parnassius</taxon>
        <taxon>Parnassius</taxon>
    </lineage>
</organism>
<dbReference type="AlphaFoldDB" id="A0A8S3Y1K9"/>
<dbReference type="Proteomes" id="UP000691718">
    <property type="component" value="Unassembled WGS sequence"/>
</dbReference>
<evidence type="ECO:0000313" key="3">
    <source>
        <dbReference type="EMBL" id="CAG5051365.1"/>
    </source>
</evidence>
<name>A0A8S3Y1K9_PARAO</name>
<feature type="region of interest" description="Disordered" evidence="1">
    <location>
        <begin position="54"/>
        <end position="82"/>
    </location>
</feature>
<feature type="compositionally biased region" description="Polar residues" evidence="1">
    <location>
        <begin position="64"/>
        <end position="82"/>
    </location>
</feature>
<evidence type="ECO:0000256" key="1">
    <source>
        <dbReference type="SAM" id="MobiDB-lite"/>
    </source>
</evidence>
<proteinExistence type="predicted"/>
<feature type="domain" description="MADF" evidence="2">
    <location>
        <begin position="13"/>
        <end position="104"/>
    </location>
</feature>
<evidence type="ECO:0000259" key="2">
    <source>
        <dbReference type="PROSITE" id="PS51029"/>
    </source>
</evidence>
<keyword evidence="4" id="KW-1185">Reference proteome</keyword>